<feature type="compositionally biased region" description="Low complexity" evidence="4">
    <location>
        <begin position="801"/>
        <end position="837"/>
    </location>
</feature>
<protein>
    <recommendedName>
        <fullName evidence="7">Leucine-rich repeat protein</fullName>
    </recommendedName>
</protein>
<reference evidence="5 6" key="1">
    <citation type="journal article" date="2015" name="PLoS Pathog.">
        <title>Leptomonas seymouri: Adaptations to the Dixenous Life Cycle Analyzed by Genome Sequencing, Transcriptome Profiling and Co-infection with Leishmania donovani.</title>
        <authorList>
            <person name="Kraeva N."/>
            <person name="Butenko A."/>
            <person name="Hlavacova J."/>
            <person name="Kostygov A."/>
            <person name="Myskova J."/>
            <person name="Grybchuk D."/>
            <person name="Lestinova T."/>
            <person name="Votypka J."/>
            <person name="Volf P."/>
            <person name="Opperdoes F."/>
            <person name="Flegontov P."/>
            <person name="Lukes J."/>
            <person name="Yurchenko V."/>
        </authorList>
    </citation>
    <scope>NUCLEOTIDE SEQUENCE [LARGE SCALE GENOMIC DNA]</scope>
    <source>
        <strain evidence="5 6">ATCC 30220</strain>
    </source>
</reference>
<dbReference type="SMART" id="SM00369">
    <property type="entry name" value="LRR_TYP"/>
    <property type="match status" value="4"/>
</dbReference>
<dbReference type="PANTHER" id="PTHR45617:SF169">
    <property type="entry name" value="LRRCT DOMAIN-CONTAINING PROTEIN"/>
    <property type="match status" value="1"/>
</dbReference>
<feature type="region of interest" description="Disordered" evidence="4">
    <location>
        <begin position="1"/>
        <end position="65"/>
    </location>
</feature>
<dbReference type="Proteomes" id="UP000038009">
    <property type="component" value="Unassembled WGS sequence"/>
</dbReference>
<dbReference type="VEuPathDB" id="TriTrypDB:Lsey_0054_0120"/>
<feature type="compositionally biased region" description="Polar residues" evidence="4">
    <location>
        <begin position="706"/>
        <end position="715"/>
    </location>
</feature>
<feature type="coiled-coil region" evidence="3">
    <location>
        <begin position="1107"/>
        <end position="1134"/>
    </location>
</feature>
<feature type="region of interest" description="Disordered" evidence="4">
    <location>
        <begin position="1370"/>
        <end position="1397"/>
    </location>
</feature>
<dbReference type="EMBL" id="LJSK01000054">
    <property type="protein sequence ID" value="KPI88335.1"/>
    <property type="molecule type" value="Genomic_DNA"/>
</dbReference>
<evidence type="ECO:0008006" key="7">
    <source>
        <dbReference type="Google" id="ProtNLM"/>
    </source>
</evidence>
<evidence type="ECO:0000256" key="1">
    <source>
        <dbReference type="ARBA" id="ARBA00022614"/>
    </source>
</evidence>
<feature type="compositionally biased region" description="Basic and acidic residues" evidence="4">
    <location>
        <begin position="594"/>
        <end position="603"/>
    </location>
</feature>
<keyword evidence="2" id="KW-0677">Repeat</keyword>
<feature type="compositionally biased region" description="Polar residues" evidence="4">
    <location>
        <begin position="7"/>
        <end position="16"/>
    </location>
</feature>
<feature type="compositionally biased region" description="Basic residues" evidence="4">
    <location>
        <begin position="550"/>
        <end position="564"/>
    </location>
</feature>
<dbReference type="OMA" id="LCANRIA"/>
<gene>
    <name evidence="5" type="ORF">ABL78_2574</name>
</gene>
<feature type="region of interest" description="Disordered" evidence="4">
    <location>
        <begin position="447"/>
        <end position="837"/>
    </location>
</feature>
<dbReference type="Gene3D" id="3.80.10.10">
    <property type="entry name" value="Ribonuclease Inhibitor"/>
    <property type="match status" value="1"/>
</dbReference>
<feature type="compositionally biased region" description="Polar residues" evidence="4">
    <location>
        <begin position="604"/>
        <end position="618"/>
    </location>
</feature>
<sequence>MQPLSPSPNRRVSFQSLRDPRPKAKSSFSFKSPVRKSVTAARTSTEMPSTPSPSPSPRQSLVYGPLTTTSVTTIVREEGRTQPCEGTPEKMIAPISSVVREGHTTRSGSRSAVRSSSRASSAQRHTTPTSDELRELRQTRSLFLCGRGLLSLRHIQHLPDMLSLRFLSVHMNAIKTLEAGCLRTLRHLVELDLSANELQDLPSGCWAGLGRLERLNLSSNLLTRLGPSAFKGLSSLQWLSLGFNDLVDITGLCSVPDAAPLSYVDLCSNRISTVEEVEQALAPHRDHLREIRLASPSASAAAPDATLHHDSAGVRPTNSYWHVQENALCGGDGGQRADAAAESDALARSVVHAAAPSPPVYVQRLLLFFPHLMVVNGVSYGVDPLESLTPLPAAEEREQQSDGDRTEDADKGILDIQDRTRRGWPEDNQEKLLDASDDFVRLLLKPLPRLSSPSSPSSRSTSPCQTTSPISRHTSRRASRYRHRRHTKRSHSRRSSRSRSQKRAAEDEATQTVTQGANSKDSNSNESNLRGSPTARAPFSAPLTALVHPTKQHHSAHKPRRATLRGRSVSASASTLSHTSSVTASPSIVLPMERTPRHSERQPQGKQQANAAVTSSPHIRQLLYDGDESPRGNDMPNEEGAAHHRSPELTQVPPSDSRLLATEVQRPALPSDSRLVGISEKQRLSSTPGTAAARPLKQSVPGLSPSGITDASDLSPSPGRATARRPTRVSEEVDALYMDMSDSESVGRSSDTHPAGGPQQAPSPQAHVSGNGSDDAIGGKTRRTPTPASHRPALSAHQVHSPSATTAAAAAATPRTSQATRRSSSTTLHSYPTVSSTSPVVFQWKPKRISRGTSADLAEMPPEAEGAESAKAIAAALEQVQSEMNARVEQLQEQLALRTTTIADLRHHLDLTRSQYVETQREAQQQQQQLRGQVAALKDELARRGEEASILQRKQQAQLNRAVESVKAEWSRRLKASEERSTAVQTEEIAKRDAELSLLKECKVQLQQTCTMKSAQLATLERQVQVMEEDMEGLRQRAVAHRQHTIRQANLFVAEADERRQMEAAAAEVFLECFASLSSGRSQLEEAVLQEALLQLHEVTETMYMQLAAYTTQAQEYEEALQHATSEVQQLREAQSRHAAETRVEQLPPEKEVAKSSNECSVVAPPALASENGEGAVQGSVLVSTPTPTPAHTPPLPSCTALVVSSVKSEGTPAPTSPPPSDPNDTISVYWREVSTRAEAQLRRVEAALEVATTTQKTLANENTRLLRRVEELETDQANARAEYKSLEKVAAQEKENLLRTLHTLRADMEKKDGALDALEEEARAKLNEKRQRIAELEEQADALASQHARATELNLSYHTKLEAAQRSLAEAQKELGEERSRHSAEVQQQTSQVPEMERRLRELSELLATRAAQAHQHELEKKTLVSTLTVAREQLVRLQESNTYLASSNADAKEQLAQQQIELDAARQQLRDTQEATRAKQRATLEALSRLMTADAF</sequence>
<evidence type="ECO:0000313" key="6">
    <source>
        <dbReference type="Proteomes" id="UP000038009"/>
    </source>
</evidence>
<feature type="region of interest" description="Disordered" evidence="4">
    <location>
        <begin position="394"/>
        <end position="429"/>
    </location>
</feature>
<dbReference type="OrthoDB" id="7451790at2759"/>
<keyword evidence="3" id="KW-0175">Coiled coil</keyword>
<dbReference type="Pfam" id="PF13855">
    <property type="entry name" value="LRR_8"/>
    <property type="match status" value="1"/>
</dbReference>
<dbReference type="InterPro" id="IPR003591">
    <property type="entry name" value="Leu-rich_rpt_typical-subtyp"/>
</dbReference>
<organism evidence="5 6">
    <name type="scientific">Leptomonas seymouri</name>
    <dbReference type="NCBI Taxonomy" id="5684"/>
    <lineage>
        <taxon>Eukaryota</taxon>
        <taxon>Discoba</taxon>
        <taxon>Euglenozoa</taxon>
        <taxon>Kinetoplastea</taxon>
        <taxon>Metakinetoplastina</taxon>
        <taxon>Trypanosomatida</taxon>
        <taxon>Trypanosomatidae</taxon>
        <taxon>Leishmaniinae</taxon>
        <taxon>Leptomonas</taxon>
    </lineage>
</organism>
<feature type="compositionally biased region" description="Low complexity" evidence="4">
    <location>
        <begin position="568"/>
        <end position="585"/>
    </location>
</feature>
<feature type="region of interest" description="Disordered" evidence="4">
    <location>
        <begin position="1206"/>
        <end position="1226"/>
    </location>
</feature>
<dbReference type="PANTHER" id="PTHR45617">
    <property type="entry name" value="LEUCINE RICH REPEAT FAMILY PROTEIN"/>
    <property type="match status" value="1"/>
</dbReference>
<keyword evidence="6" id="KW-1185">Reference proteome</keyword>
<comment type="caution">
    <text evidence="5">The sequence shown here is derived from an EMBL/GenBank/DDBJ whole genome shotgun (WGS) entry which is preliminary data.</text>
</comment>
<name>A0A0N1PF82_LEPSE</name>
<evidence type="ECO:0000256" key="2">
    <source>
        <dbReference type="ARBA" id="ARBA00022737"/>
    </source>
</evidence>
<dbReference type="InterPro" id="IPR032675">
    <property type="entry name" value="LRR_dom_sf"/>
</dbReference>
<feature type="compositionally biased region" description="Low complexity" evidence="4">
    <location>
        <begin position="106"/>
        <end position="124"/>
    </location>
</feature>
<evidence type="ECO:0000256" key="3">
    <source>
        <dbReference type="SAM" id="Coils"/>
    </source>
</evidence>
<dbReference type="SUPFAM" id="SSF52058">
    <property type="entry name" value="L domain-like"/>
    <property type="match status" value="1"/>
</dbReference>
<feature type="compositionally biased region" description="Basic and acidic residues" evidence="4">
    <location>
        <begin position="1372"/>
        <end position="1385"/>
    </location>
</feature>
<feature type="compositionally biased region" description="Low complexity" evidence="4">
    <location>
        <begin position="447"/>
        <end position="463"/>
    </location>
</feature>
<feature type="coiled-coil region" evidence="3">
    <location>
        <begin position="1450"/>
        <end position="1484"/>
    </location>
</feature>
<proteinExistence type="predicted"/>
<dbReference type="InterPro" id="IPR001611">
    <property type="entry name" value="Leu-rich_rpt"/>
</dbReference>
<feature type="coiled-coil region" evidence="3">
    <location>
        <begin position="874"/>
        <end position="940"/>
    </location>
</feature>
<evidence type="ECO:0000256" key="4">
    <source>
        <dbReference type="SAM" id="MobiDB-lite"/>
    </source>
</evidence>
<dbReference type="PROSITE" id="PS51450">
    <property type="entry name" value="LRR"/>
    <property type="match status" value="2"/>
</dbReference>
<feature type="region of interest" description="Disordered" evidence="4">
    <location>
        <begin position="78"/>
        <end position="133"/>
    </location>
</feature>
<feature type="compositionally biased region" description="Polar residues" evidence="4">
    <location>
        <begin position="510"/>
        <end position="531"/>
    </location>
</feature>
<feature type="compositionally biased region" description="Basic residues" evidence="4">
    <location>
        <begin position="473"/>
        <end position="502"/>
    </location>
</feature>
<feature type="compositionally biased region" description="Low complexity" evidence="4">
    <location>
        <begin position="754"/>
        <end position="766"/>
    </location>
</feature>
<keyword evidence="1" id="KW-0433">Leucine-rich repeat</keyword>
<accession>A0A0N1PF82</accession>
<evidence type="ECO:0000313" key="5">
    <source>
        <dbReference type="EMBL" id="KPI88335.1"/>
    </source>
</evidence>